<comment type="caution">
    <text evidence="1">The sequence shown here is derived from an EMBL/GenBank/DDBJ whole genome shotgun (WGS) entry which is preliminary data.</text>
</comment>
<proteinExistence type="predicted"/>
<evidence type="ECO:0000313" key="1">
    <source>
        <dbReference type="EMBL" id="NRS93805.1"/>
    </source>
</evidence>
<gene>
    <name evidence="1" type="ORF">HNQ03_002896</name>
</gene>
<dbReference type="Proteomes" id="UP000610746">
    <property type="component" value="Unassembled WGS sequence"/>
</dbReference>
<dbReference type="AlphaFoldDB" id="A0A8J8GD85"/>
<protein>
    <submittedName>
        <fullName evidence="1">Plasmid maintenance system antidote protein VapI</fullName>
    </submittedName>
</protein>
<keyword evidence="2" id="KW-1185">Reference proteome</keyword>
<accession>A0A8J8GD85</accession>
<dbReference type="EMBL" id="JABSNO010000028">
    <property type="protein sequence ID" value="NRS93805.1"/>
    <property type="molecule type" value="Genomic_DNA"/>
</dbReference>
<dbReference type="RefSeq" id="WP_173780347.1">
    <property type="nucleotide sequence ID" value="NZ_JABSNO010000028.1"/>
</dbReference>
<reference evidence="1" key="1">
    <citation type="submission" date="2020-05" db="EMBL/GenBank/DDBJ databases">
        <title>Genomic Encyclopedia of Type Strains, Phase IV (KMG-V): Genome sequencing to study the core and pangenomes of soil and plant-associated prokaryotes.</title>
        <authorList>
            <person name="Whitman W."/>
        </authorList>
    </citation>
    <scope>NUCLEOTIDE SEQUENCE</scope>
    <source>
        <strain evidence="1">16F</strain>
    </source>
</reference>
<name>A0A8J8GD85_9FLAO</name>
<evidence type="ECO:0000313" key="2">
    <source>
        <dbReference type="Proteomes" id="UP000610746"/>
    </source>
</evidence>
<sequence length="72" mass="8358">MKKVSDFIVQKILKENNFSMELARILDIQQQSVLGLAKRNSNKLTLYVAVQFYKDKGFSEDEIFFKPTNNAI</sequence>
<organism evidence="1 2">
    <name type="scientific">Frigoriflavimonas asaccharolytica</name>
    <dbReference type="NCBI Taxonomy" id="2735899"/>
    <lineage>
        <taxon>Bacteria</taxon>
        <taxon>Pseudomonadati</taxon>
        <taxon>Bacteroidota</taxon>
        <taxon>Flavobacteriia</taxon>
        <taxon>Flavobacteriales</taxon>
        <taxon>Weeksellaceae</taxon>
        <taxon>Frigoriflavimonas</taxon>
    </lineage>
</organism>